<proteinExistence type="predicted"/>
<evidence type="ECO:0000256" key="1">
    <source>
        <dbReference type="SAM" id="MobiDB-lite"/>
    </source>
</evidence>
<evidence type="ECO:0000313" key="3">
    <source>
        <dbReference type="Proteomes" id="UP000823388"/>
    </source>
</evidence>
<evidence type="ECO:0000313" key="2">
    <source>
        <dbReference type="EMBL" id="KAG2605919.1"/>
    </source>
</evidence>
<accession>A0A8T0TCX6</accession>
<protein>
    <submittedName>
        <fullName evidence="2">Uncharacterized protein</fullName>
    </submittedName>
</protein>
<keyword evidence="3" id="KW-1185">Reference proteome</keyword>
<dbReference type="Proteomes" id="UP000823388">
    <property type="component" value="Chromosome 4N"/>
</dbReference>
<gene>
    <name evidence="2" type="ORF">PVAP13_4NG155162</name>
</gene>
<dbReference type="EMBL" id="CM029044">
    <property type="protein sequence ID" value="KAG2605919.1"/>
    <property type="molecule type" value="Genomic_DNA"/>
</dbReference>
<comment type="caution">
    <text evidence="2">The sequence shown here is derived from an EMBL/GenBank/DDBJ whole genome shotgun (WGS) entry which is preliminary data.</text>
</comment>
<feature type="region of interest" description="Disordered" evidence="1">
    <location>
        <begin position="100"/>
        <end position="121"/>
    </location>
</feature>
<name>A0A8T0TCX6_PANVG</name>
<organism evidence="2 3">
    <name type="scientific">Panicum virgatum</name>
    <name type="common">Blackwell switchgrass</name>
    <dbReference type="NCBI Taxonomy" id="38727"/>
    <lineage>
        <taxon>Eukaryota</taxon>
        <taxon>Viridiplantae</taxon>
        <taxon>Streptophyta</taxon>
        <taxon>Embryophyta</taxon>
        <taxon>Tracheophyta</taxon>
        <taxon>Spermatophyta</taxon>
        <taxon>Magnoliopsida</taxon>
        <taxon>Liliopsida</taxon>
        <taxon>Poales</taxon>
        <taxon>Poaceae</taxon>
        <taxon>PACMAD clade</taxon>
        <taxon>Panicoideae</taxon>
        <taxon>Panicodae</taxon>
        <taxon>Paniceae</taxon>
        <taxon>Panicinae</taxon>
        <taxon>Panicum</taxon>
        <taxon>Panicum sect. Hiantes</taxon>
    </lineage>
</organism>
<sequence length="121" mass="13365">MCYARIFKFQMTNANIRSIFEVSTQKNARASRARSRERITAAKKHGREKKVQLDAVGTLAGIVRQNHLVGVGNAALPFGRRPRWIATYQRRSSGHARQVFDAMPERGPSAAPASVRATGSS</sequence>
<reference evidence="2" key="1">
    <citation type="submission" date="2020-05" db="EMBL/GenBank/DDBJ databases">
        <title>WGS assembly of Panicum virgatum.</title>
        <authorList>
            <person name="Lovell J.T."/>
            <person name="Jenkins J."/>
            <person name="Shu S."/>
            <person name="Juenger T.E."/>
            <person name="Schmutz J."/>
        </authorList>
    </citation>
    <scope>NUCLEOTIDE SEQUENCE</scope>
    <source>
        <strain evidence="2">AP13</strain>
    </source>
</reference>
<dbReference type="AlphaFoldDB" id="A0A8T0TCX6"/>